<evidence type="ECO:0000313" key="2">
    <source>
        <dbReference type="EMBL" id="PMD55081.1"/>
    </source>
</evidence>
<organism evidence="2 3">
    <name type="scientific">Hyaloscypha bicolor E</name>
    <dbReference type="NCBI Taxonomy" id="1095630"/>
    <lineage>
        <taxon>Eukaryota</taxon>
        <taxon>Fungi</taxon>
        <taxon>Dikarya</taxon>
        <taxon>Ascomycota</taxon>
        <taxon>Pezizomycotina</taxon>
        <taxon>Leotiomycetes</taxon>
        <taxon>Helotiales</taxon>
        <taxon>Hyaloscyphaceae</taxon>
        <taxon>Hyaloscypha</taxon>
        <taxon>Hyaloscypha bicolor</taxon>
    </lineage>
</organism>
<protein>
    <recommendedName>
        <fullName evidence="4">Cora-domain-containing protein</fullName>
    </recommendedName>
</protein>
<name>A0A2J6SWE9_9HELO</name>
<dbReference type="Gene3D" id="1.20.58.340">
    <property type="entry name" value="Magnesium transport protein CorA, transmembrane region"/>
    <property type="match status" value="1"/>
</dbReference>
<sequence length="440" mass="50473">MEQAFLTKTVDRCAHVFEETSFLEIHRYTNSQNDLVREGKLKRDDFDAFVAIQDQFHTPCFPEGAEGVRKIASLRLIIQADVKHPEAFAPDTLTLLPEQYLSMVANFHLPSRAVETTSAVGPVFWTDSTHCDGKCFPIVEIVYRKVLKHPKGTKGFEMILCHDIKTHETRGFLKGGLKILEALAYLRRSDRDIIHPMLLPVIVLSLKIESRSETSQQEAQNQIRLIEVRLRNTRPVQQAFISENEGIALEAVNADLSACHKRVWKRPETYLELIDEFHNSLQAIASFFPDYYQESELFSIHLNLRSRVELLRQRMRGIQSSAHTTLYRIDMQRSVLHNILLNQQNQIALQIEKRKQKQETVKELAISGWNRTQLLLSLLGSIFLPMTVVAAVFSTSFFNFHPGPGENKVSPDFWVFWVVTAPITIMFVACWAIAAMRRGK</sequence>
<evidence type="ECO:0000256" key="1">
    <source>
        <dbReference type="SAM" id="Phobius"/>
    </source>
</evidence>
<dbReference type="Proteomes" id="UP000235371">
    <property type="component" value="Unassembled WGS sequence"/>
</dbReference>
<feature type="transmembrane region" description="Helical" evidence="1">
    <location>
        <begin position="413"/>
        <end position="434"/>
    </location>
</feature>
<evidence type="ECO:0000313" key="3">
    <source>
        <dbReference type="Proteomes" id="UP000235371"/>
    </source>
</evidence>
<proteinExistence type="predicted"/>
<dbReference type="AlphaFoldDB" id="A0A2J6SWE9"/>
<dbReference type="STRING" id="1095630.A0A2J6SWE9"/>
<keyword evidence="3" id="KW-1185">Reference proteome</keyword>
<dbReference type="OrthoDB" id="3535268at2759"/>
<gene>
    <name evidence="2" type="ORF">K444DRAFT_538201</name>
</gene>
<keyword evidence="1" id="KW-0812">Transmembrane</keyword>
<dbReference type="GeneID" id="36583600"/>
<keyword evidence="1" id="KW-1133">Transmembrane helix</keyword>
<dbReference type="EMBL" id="KZ613856">
    <property type="protein sequence ID" value="PMD55081.1"/>
    <property type="molecule type" value="Genomic_DNA"/>
</dbReference>
<keyword evidence="1" id="KW-0472">Membrane</keyword>
<feature type="transmembrane region" description="Helical" evidence="1">
    <location>
        <begin position="374"/>
        <end position="393"/>
    </location>
</feature>
<reference evidence="2 3" key="1">
    <citation type="submission" date="2016-04" db="EMBL/GenBank/DDBJ databases">
        <title>A degradative enzymes factory behind the ericoid mycorrhizal symbiosis.</title>
        <authorList>
            <consortium name="DOE Joint Genome Institute"/>
            <person name="Martino E."/>
            <person name="Morin E."/>
            <person name="Grelet G."/>
            <person name="Kuo A."/>
            <person name="Kohler A."/>
            <person name="Daghino S."/>
            <person name="Barry K."/>
            <person name="Choi C."/>
            <person name="Cichocki N."/>
            <person name="Clum A."/>
            <person name="Copeland A."/>
            <person name="Hainaut M."/>
            <person name="Haridas S."/>
            <person name="Labutti K."/>
            <person name="Lindquist E."/>
            <person name="Lipzen A."/>
            <person name="Khouja H.-R."/>
            <person name="Murat C."/>
            <person name="Ohm R."/>
            <person name="Olson A."/>
            <person name="Spatafora J."/>
            <person name="Veneault-Fourrey C."/>
            <person name="Henrissat B."/>
            <person name="Grigoriev I."/>
            <person name="Martin F."/>
            <person name="Perotto S."/>
        </authorList>
    </citation>
    <scope>NUCLEOTIDE SEQUENCE [LARGE SCALE GENOMIC DNA]</scope>
    <source>
        <strain evidence="2 3">E</strain>
    </source>
</reference>
<evidence type="ECO:0008006" key="4">
    <source>
        <dbReference type="Google" id="ProtNLM"/>
    </source>
</evidence>
<dbReference type="InParanoid" id="A0A2J6SWE9"/>
<dbReference type="RefSeq" id="XP_024731985.1">
    <property type="nucleotide sequence ID" value="XM_024875520.1"/>
</dbReference>
<accession>A0A2J6SWE9</accession>